<name>A0ABP0KN64_9DINO</name>
<evidence type="ECO:0000256" key="1">
    <source>
        <dbReference type="SAM" id="MobiDB-lite"/>
    </source>
</evidence>
<evidence type="ECO:0000313" key="3">
    <source>
        <dbReference type="EMBL" id="CAK9027757.1"/>
    </source>
</evidence>
<dbReference type="InterPro" id="IPR015943">
    <property type="entry name" value="WD40/YVTN_repeat-like_dom_sf"/>
</dbReference>
<organism evidence="2 4">
    <name type="scientific">Durusdinium trenchii</name>
    <dbReference type="NCBI Taxonomy" id="1381693"/>
    <lineage>
        <taxon>Eukaryota</taxon>
        <taxon>Sar</taxon>
        <taxon>Alveolata</taxon>
        <taxon>Dinophyceae</taxon>
        <taxon>Suessiales</taxon>
        <taxon>Symbiodiniaceae</taxon>
        <taxon>Durusdinium</taxon>
    </lineage>
</organism>
<dbReference type="Gene3D" id="2.130.10.10">
    <property type="entry name" value="YVTN repeat-like/Quinoprotein amine dehydrogenase"/>
    <property type="match status" value="1"/>
</dbReference>
<accession>A0ABP0KN64</accession>
<protein>
    <submittedName>
        <fullName evidence="2">Uncharacterized protein</fullName>
    </submittedName>
</protein>
<evidence type="ECO:0000313" key="4">
    <source>
        <dbReference type="Proteomes" id="UP001642484"/>
    </source>
</evidence>
<comment type="caution">
    <text evidence="2">The sequence shown here is derived from an EMBL/GenBank/DDBJ whole genome shotgun (WGS) entry which is preliminary data.</text>
</comment>
<keyword evidence="4" id="KW-1185">Reference proteome</keyword>
<dbReference type="EMBL" id="CAXAMN010009102">
    <property type="protein sequence ID" value="CAK9027648.1"/>
    <property type="molecule type" value="Genomic_DNA"/>
</dbReference>
<reference evidence="2 4" key="1">
    <citation type="submission" date="2024-02" db="EMBL/GenBank/DDBJ databases">
        <authorList>
            <person name="Chen Y."/>
            <person name="Shah S."/>
            <person name="Dougan E. K."/>
            <person name="Thang M."/>
            <person name="Chan C."/>
        </authorList>
    </citation>
    <scope>NUCLEOTIDE SEQUENCE [LARGE SCALE GENOMIC DNA]</scope>
</reference>
<dbReference type="InterPro" id="IPR011047">
    <property type="entry name" value="Quinoprotein_ADH-like_sf"/>
</dbReference>
<dbReference type="EMBL" id="CAXAMN010009125">
    <property type="protein sequence ID" value="CAK9027757.1"/>
    <property type="molecule type" value="Genomic_DNA"/>
</dbReference>
<proteinExistence type="predicted"/>
<sequence length="683" mass="75383">MGACSCHQWLIVNFKRGKLEVHNTSEGVARVRDCLQATELQHFMASSAAVELPSVEPPAPLEDLLGTWIDSTRSVALIIKMSGSGLCEVEERRIVDGSLIASGELHTGSDSQGWRVWDRMNYGVSDLDFPERFRISDADHDLLEYQLLETWGDWDDCDEAFRRCFDEVILHKVSPAKTPSVADVEAHPVQLAHLSSEVALVGSGDGHVYLLESGSTLWSRHLHEWLPTRMNYGVNVEAFSPDGIHCFLGTTAGKRRALEPETGGYVICFGATGSELMWCWDAESLQNPSALDAKVLSVSPDGHSVAVGWNRIPFLGFDGMEFPLGDDYLVYLRMYGDGTRVEPVWIEPQNERVVALAHSPHSVYLAVCFGSKHLYRDEIACISTTSGQVIWQCPMPGQRLNRHNIAAGKIQFSPGGRFIACAAWGHSSEQNDDFPGSKVAEVDDDDVCTVTYIAIESGQVIWRSKPIQDCGVHSIQLTCSPDGRSLLVACELVGEDQQEETCKCAVVRLDARTGNPIRKATCSFPDTLRVLCLKECSDLQVAVAVDAWEGDATAAKVFRIGMCGPPADWIGHGGAVKDYMFGHQHWPAAVAPELLWMSVLLEVKHNLTSFAFKPELRANRIQEVEVRHDDAHEDEELAHGASAAEAANHPNEPPSSKRRSHHQRQRKKKYLASVQLPTPSSLD</sequence>
<evidence type="ECO:0000313" key="2">
    <source>
        <dbReference type="EMBL" id="CAK9027648.1"/>
    </source>
</evidence>
<dbReference type="Proteomes" id="UP001642484">
    <property type="component" value="Unassembled WGS sequence"/>
</dbReference>
<gene>
    <name evidence="2" type="ORF">CCMP2556_LOCUS16825</name>
    <name evidence="3" type="ORF">CCMP2556_LOCUS16866</name>
</gene>
<feature type="compositionally biased region" description="Low complexity" evidence="1">
    <location>
        <begin position="639"/>
        <end position="650"/>
    </location>
</feature>
<dbReference type="SUPFAM" id="SSF50998">
    <property type="entry name" value="Quinoprotein alcohol dehydrogenase-like"/>
    <property type="match status" value="1"/>
</dbReference>
<feature type="compositionally biased region" description="Basic residues" evidence="1">
    <location>
        <begin position="656"/>
        <end position="670"/>
    </location>
</feature>
<feature type="region of interest" description="Disordered" evidence="1">
    <location>
        <begin position="629"/>
        <end position="683"/>
    </location>
</feature>